<gene>
    <name evidence="2" type="ORF">NJ959_24295</name>
</gene>
<dbReference type="AlphaFoldDB" id="A0AAE3KUI5"/>
<comment type="caution">
    <text evidence="2">The sequence shown here is derived from an EMBL/GenBank/DDBJ whole genome shotgun (WGS) entry which is preliminary data.</text>
</comment>
<organism evidence="2 3">
    <name type="scientific">Limnofasciculus baicalensis BBK-W-15</name>
    <dbReference type="NCBI Taxonomy" id="2699891"/>
    <lineage>
        <taxon>Bacteria</taxon>
        <taxon>Bacillati</taxon>
        <taxon>Cyanobacteriota</taxon>
        <taxon>Cyanophyceae</taxon>
        <taxon>Coleofasciculales</taxon>
        <taxon>Coleofasciculaceae</taxon>
        <taxon>Limnofasciculus</taxon>
        <taxon>Limnofasciculus baicalensis</taxon>
    </lineage>
</organism>
<evidence type="ECO:0000256" key="1">
    <source>
        <dbReference type="SAM" id="MobiDB-lite"/>
    </source>
</evidence>
<dbReference type="EMBL" id="JAMZMM010000349">
    <property type="protein sequence ID" value="MCP2731552.1"/>
    <property type="molecule type" value="Genomic_DNA"/>
</dbReference>
<feature type="compositionally biased region" description="Basic residues" evidence="1">
    <location>
        <begin position="72"/>
        <end position="82"/>
    </location>
</feature>
<sequence>MNSGSSAIGKHQRFAMASPNPGIAETVIATSSPSYSLTKRDPGDERCQSISTSAEKILLKAIQHHRQIGFRAAHSQRPKPLKQKTCLLQKSK</sequence>
<keyword evidence="3" id="KW-1185">Reference proteome</keyword>
<evidence type="ECO:0000313" key="3">
    <source>
        <dbReference type="Proteomes" id="UP001204953"/>
    </source>
</evidence>
<feature type="region of interest" description="Disordered" evidence="1">
    <location>
        <begin position="72"/>
        <end position="92"/>
    </location>
</feature>
<protein>
    <submittedName>
        <fullName evidence="2">Uncharacterized protein</fullName>
    </submittedName>
</protein>
<evidence type="ECO:0000313" key="2">
    <source>
        <dbReference type="EMBL" id="MCP2731552.1"/>
    </source>
</evidence>
<reference evidence="2" key="1">
    <citation type="submission" date="2022-06" db="EMBL/GenBank/DDBJ databases">
        <title>New cyanobacteria of genus Symplocastrum in benthos of Lake Baikal.</title>
        <authorList>
            <person name="Sorokovikova E."/>
            <person name="Tikhonova I."/>
            <person name="Krasnopeev A."/>
            <person name="Evseev P."/>
            <person name="Gladkikh A."/>
            <person name="Belykh O."/>
        </authorList>
    </citation>
    <scope>NUCLEOTIDE SEQUENCE</scope>
    <source>
        <strain evidence="2">BBK-W-15</strain>
    </source>
</reference>
<name>A0AAE3KUI5_9CYAN</name>
<dbReference type="Proteomes" id="UP001204953">
    <property type="component" value="Unassembled WGS sequence"/>
</dbReference>
<dbReference type="RefSeq" id="WP_254014289.1">
    <property type="nucleotide sequence ID" value="NZ_JAMZMM010000349.1"/>
</dbReference>
<proteinExistence type="predicted"/>
<accession>A0AAE3KUI5</accession>
<feature type="region of interest" description="Disordered" evidence="1">
    <location>
        <begin position="1"/>
        <end position="20"/>
    </location>
</feature>